<reference evidence="11" key="1">
    <citation type="submission" date="2017-06" db="EMBL/GenBank/DDBJ databases">
        <authorList>
            <person name="Varghese N."/>
            <person name="Submissions S."/>
        </authorList>
    </citation>
    <scope>NUCLEOTIDE SEQUENCE [LARGE SCALE GENOMIC DNA]</scope>
    <source>
        <strain evidence="11">JCM 23211</strain>
    </source>
</reference>
<evidence type="ECO:0000259" key="9">
    <source>
        <dbReference type="PROSITE" id="PS51379"/>
    </source>
</evidence>
<evidence type="ECO:0000256" key="3">
    <source>
        <dbReference type="ARBA" id="ARBA00022723"/>
    </source>
</evidence>
<dbReference type="SUPFAM" id="SSF54862">
    <property type="entry name" value="4Fe-4S ferredoxins"/>
    <property type="match status" value="1"/>
</dbReference>
<evidence type="ECO:0000256" key="8">
    <source>
        <dbReference type="RuleBase" id="RU368020"/>
    </source>
</evidence>
<dbReference type="InterPro" id="IPR001080">
    <property type="entry name" value="3Fe4S_ferredoxin"/>
</dbReference>
<proteinExistence type="predicted"/>
<evidence type="ECO:0000256" key="6">
    <source>
        <dbReference type="ARBA" id="ARBA00023014"/>
    </source>
</evidence>
<keyword evidence="7" id="KW-0003">3Fe-4S</keyword>
<keyword evidence="6 8" id="KW-0411">Iron-sulfur</keyword>
<evidence type="ECO:0000256" key="5">
    <source>
        <dbReference type="ARBA" id="ARBA00023004"/>
    </source>
</evidence>
<evidence type="ECO:0000256" key="7">
    <source>
        <dbReference type="ARBA" id="ARBA00023291"/>
    </source>
</evidence>
<accession>A0A239K4X1</accession>
<feature type="domain" description="4Fe-4S ferredoxin-type" evidence="9">
    <location>
        <begin position="4"/>
        <end position="32"/>
    </location>
</feature>
<dbReference type="Gene3D" id="3.30.70.20">
    <property type="match status" value="1"/>
</dbReference>
<dbReference type="GO" id="GO:0005506">
    <property type="term" value="F:iron ion binding"/>
    <property type="evidence" value="ECO:0007669"/>
    <property type="project" value="UniProtKB-UniRule"/>
</dbReference>
<evidence type="ECO:0000256" key="2">
    <source>
        <dbReference type="ARBA" id="ARBA00022448"/>
    </source>
</evidence>
<keyword evidence="5 8" id="KW-0408">Iron</keyword>
<dbReference type="PANTHER" id="PTHR36923">
    <property type="entry name" value="FERREDOXIN"/>
    <property type="match status" value="1"/>
</dbReference>
<keyword evidence="3 8" id="KW-0479">Metal-binding</keyword>
<evidence type="ECO:0000313" key="10">
    <source>
        <dbReference type="EMBL" id="SNT12679.1"/>
    </source>
</evidence>
<dbReference type="InterPro" id="IPR017896">
    <property type="entry name" value="4Fe4S_Fe-S-bd"/>
</dbReference>
<keyword evidence="4 8" id="KW-0249">Electron transport</keyword>
<protein>
    <recommendedName>
        <fullName evidence="8">Ferredoxin</fullName>
    </recommendedName>
</protein>
<organism evidence="10 11">
    <name type="scientific">Rhodococcoides kyotonense</name>
    <dbReference type="NCBI Taxonomy" id="398843"/>
    <lineage>
        <taxon>Bacteria</taxon>
        <taxon>Bacillati</taxon>
        <taxon>Actinomycetota</taxon>
        <taxon>Actinomycetes</taxon>
        <taxon>Mycobacteriales</taxon>
        <taxon>Nocardiaceae</taxon>
        <taxon>Rhodococcoides</taxon>
    </lineage>
</organism>
<comment type="function">
    <text evidence="8">Ferredoxins are iron-sulfur proteins that transfer electrons in a wide variety of metabolic reactions.</text>
</comment>
<sequence>MTTMKIEVDWDLCEGHGQCEFAAPDVFTIDDDGELEVLDESPGEDQRKSVEQAVRRCPTRALVIGD</sequence>
<gene>
    <name evidence="10" type="ORF">SAMN05421642_109233</name>
</gene>
<dbReference type="Pfam" id="PF13459">
    <property type="entry name" value="Fer4_15"/>
    <property type="match status" value="1"/>
</dbReference>
<dbReference type="GO" id="GO:0009055">
    <property type="term" value="F:electron transfer activity"/>
    <property type="evidence" value="ECO:0007669"/>
    <property type="project" value="UniProtKB-UniRule"/>
</dbReference>
<dbReference type="InterPro" id="IPR051269">
    <property type="entry name" value="Fe-S_cluster_ET"/>
</dbReference>
<dbReference type="PRINTS" id="PR00352">
    <property type="entry name" value="3FE4SFRDOXIN"/>
</dbReference>
<keyword evidence="2 8" id="KW-0813">Transport</keyword>
<name>A0A239K4X1_9NOCA</name>
<evidence type="ECO:0000313" key="11">
    <source>
        <dbReference type="Proteomes" id="UP000198327"/>
    </source>
</evidence>
<evidence type="ECO:0000256" key="1">
    <source>
        <dbReference type="ARBA" id="ARBA00001927"/>
    </source>
</evidence>
<dbReference type="AlphaFoldDB" id="A0A239K4X1"/>
<evidence type="ECO:0000256" key="4">
    <source>
        <dbReference type="ARBA" id="ARBA00022982"/>
    </source>
</evidence>
<dbReference type="PANTHER" id="PTHR36923:SF3">
    <property type="entry name" value="FERREDOXIN"/>
    <property type="match status" value="1"/>
</dbReference>
<dbReference type="EMBL" id="FZOW01000009">
    <property type="protein sequence ID" value="SNT12679.1"/>
    <property type="molecule type" value="Genomic_DNA"/>
</dbReference>
<dbReference type="GO" id="GO:0051538">
    <property type="term" value="F:3 iron, 4 sulfur cluster binding"/>
    <property type="evidence" value="ECO:0007669"/>
    <property type="project" value="UniProtKB-KW"/>
</dbReference>
<dbReference type="Proteomes" id="UP000198327">
    <property type="component" value="Unassembled WGS sequence"/>
</dbReference>
<dbReference type="RefSeq" id="WP_371829025.1">
    <property type="nucleotide sequence ID" value="NZ_FZOW01000009.1"/>
</dbReference>
<dbReference type="PROSITE" id="PS51379">
    <property type="entry name" value="4FE4S_FER_2"/>
    <property type="match status" value="1"/>
</dbReference>
<keyword evidence="11" id="KW-1185">Reference proteome</keyword>
<comment type="cofactor">
    <cofactor evidence="1">
        <name>[3Fe-4S] cluster</name>
        <dbReference type="ChEBI" id="CHEBI:21137"/>
    </cofactor>
</comment>